<sequence>MFSVQQKRFIADQVQKILRATKHPELPEGEITFLLHVDGAESWSWADIRNNGAVTNPGVNLWNERQDQNQVKGN</sequence>
<dbReference type="EMBL" id="MT143204">
    <property type="protein sequence ID" value="QJA94108.1"/>
    <property type="molecule type" value="Genomic_DNA"/>
</dbReference>
<proteinExistence type="predicted"/>
<name>A0A6M3LM89_9ZZZZ</name>
<dbReference type="AlphaFoldDB" id="A0A6M3LM89"/>
<accession>A0A6M3LM89</accession>
<gene>
    <name evidence="1" type="ORF">MM415B03994_0004</name>
</gene>
<organism evidence="1">
    <name type="scientific">viral metagenome</name>
    <dbReference type="NCBI Taxonomy" id="1070528"/>
    <lineage>
        <taxon>unclassified sequences</taxon>
        <taxon>metagenomes</taxon>
        <taxon>organismal metagenomes</taxon>
    </lineage>
</organism>
<evidence type="ECO:0000313" key="1">
    <source>
        <dbReference type="EMBL" id="QJA94108.1"/>
    </source>
</evidence>
<protein>
    <submittedName>
        <fullName evidence="1">Uncharacterized protein</fullName>
    </submittedName>
</protein>
<reference evidence="1" key="1">
    <citation type="submission" date="2020-03" db="EMBL/GenBank/DDBJ databases">
        <title>The deep terrestrial virosphere.</title>
        <authorList>
            <person name="Holmfeldt K."/>
            <person name="Nilsson E."/>
            <person name="Simone D."/>
            <person name="Lopez-Fernandez M."/>
            <person name="Wu X."/>
            <person name="de Brujin I."/>
            <person name="Lundin D."/>
            <person name="Andersson A."/>
            <person name="Bertilsson S."/>
            <person name="Dopson M."/>
        </authorList>
    </citation>
    <scope>NUCLEOTIDE SEQUENCE</scope>
    <source>
        <strain evidence="1">MM415B03994</strain>
    </source>
</reference>